<keyword evidence="7" id="KW-1185">Reference proteome</keyword>
<evidence type="ECO:0000256" key="3">
    <source>
        <dbReference type="ARBA" id="ARBA00022801"/>
    </source>
</evidence>
<evidence type="ECO:0000259" key="5">
    <source>
        <dbReference type="Pfam" id="PF24827"/>
    </source>
</evidence>
<dbReference type="PANTHER" id="PTHR37326">
    <property type="entry name" value="BLL3975 PROTEIN"/>
    <property type="match status" value="1"/>
</dbReference>
<evidence type="ECO:0000256" key="4">
    <source>
        <dbReference type="ARBA" id="ARBA00022833"/>
    </source>
</evidence>
<sequence>MKNKPIVISGTTIKPGEQKTIDIPLVAMVTHNNVQMTAQVIHGRNAGPCLFISAAIHGDEINGVEIIRRLLKQKQMQRISGTIIAIPIVNVHGFITNSRYLPDGRDLNRSFPGSSKGSLAARMANTFLKEVVSKCSHGIDLHTGARHRENLPQIRADLTTEEVKQLAHAFGVPAIINSKIRDGSLRATGGDAGIPILLYEAGEALRFNEVCIRAGVKGILNVMRELRMLPRLKLKEQTKPSIVSDNTSWVRAPSSGILRALVALGAKAEKGSVLGVIADPLGSIEYQVKAPQEGVVIGRTNLPLVHEGDALFHLAYYEHKVDTVVNMVENFQETLEPEAPTAAPRKPTDGPIL</sequence>
<dbReference type="Gene3D" id="3.40.630.10">
    <property type="entry name" value="Zn peptidases"/>
    <property type="match status" value="1"/>
</dbReference>
<dbReference type="InterPro" id="IPR053138">
    <property type="entry name" value="N-alpha-Ac-DABA_deacetylase"/>
</dbReference>
<keyword evidence="3" id="KW-0378">Hydrolase</keyword>
<dbReference type="InterPro" id="IPR055438">
    <property type="entry name" value="AstE_AspA_cat"/>
</dbReference>
<keyword evidence="4" id="KW-0862">Zinc</keyword>
<reference evidence="6 7" key="1">
    <citation type="submission" date="2022-11" db="EMBL/GenBank/DDBJ databases">
        <title>Spartinivicinus poritis sp. nov., isolated from scleractinian coral Porites lutea.</title>
        <authorList>
            <person name="Zhang G."/>
            <person name="Cai L."/>
            <person name="Wei Q."/>
        </authorList>
    </citation>
    <scope>NUCLEOTIDE SEQUENCE [LARGE SCALE GENOMIC DNA]</scope>
    <source>
        <strain evidence="6 7">A2-2</strain>
    </source>
</reference>
<evidence type="ECO:0000256" key="2">
    <source>
        <dbReference type="ARBA" id="ARBA00022723"/>
    </source>
</evidence>
<keyword evidence="2" id="KW-0479">Metal-binding</keyword>
<organism evidence="6 7">
    <name type="scientific">Spartinivicinus poritis</name>
    <dbReference type="NCBI Taxonomy" id="2994640"/>
    <lineage>
        <taxon>Bacteria</taxon>
        <taxon>Pseudomonadati</taxon>
        <taxon>Pseudomonadota</taxon>
        <taxon>Gammaproteobacteria</taxon>
        <taxon>Oceanospirillales</taxon>
        <taxon>Zooshikellaceae</taxon>
        <taxon>Spartinivicinus</taxon>
    </lineage>
</organism>
<comment type="cofactor">
    <cofactor evidence="1">
        <name>Zn(2+)</name>
        <dbReference type="ChEBI" id="CHEBI:29105"/>
    </cofactor>
</comment>
<dbReference type="PIRSF" id="PIRSF039012">
    <property type="entry name" value="ASP"/>
    <property type="match status" value="1"/>
</dbReference>
<evidence type="ECO:0000313" key="7">
    <source>
        <dbReference type="Proteomes" id="UP001528823"/>
    </source>
</evidence>
<dbReference type="CDD" id="cd06251">
    <property type="entry name" value="M14_ASTE_ASPA-like"/>
    <property type="match status" value="1"/>
</dbReference>
<name>A0ABT5UEX1_9GAMM</name>
<evidence type="ECO:0000313" key="6">
    <source>
        <dbReference type="EMBL" id="MDE1464930.1"/>
    </source>
</evidence>
<dbReference type="EMBL" id="JAPMOU010000046">
    <property type="protein sequence ID" value="MDE1464930.1"/>
    <property type="molecule type" value="Genomic_DNA"/>
</dbReference>
<protein>
    <submittedName>
        <fullName evidence="6">Succinylglutamate desuccinylase/aspartoacylase family protein</fullName>
    </submittedName>
</protein>
<dbReference type="PANTHER" id="PTHR37326:SF2">
    <property type="entry name" value="SUCCINYLGLUTAMATE DESUCCINYLASE_ASPARTOACYLASE FAMILY PROTEIN"/>
    <property type="match status" value="1"/>
</dbReference>
<dbReference type="Proteomes" id="UP001528823">
    <property type="component" value="Unassembled WGS sequence"/>
</dbReference>
<feature type="domain" description="Succinylglutamate desuccinylase/Aspartoacylase catalytic" evidence="5">
    <location>
        <begin position="47"/>
        <end position="225"/>
    </location>
</feature>
<accession>A0ABT5UEX1</accession>
<dbReference type="RefSeq" id="WP_274691238.1">
    <property type="nucleotide sequence ID" value="NZ_JAPMOU010000046.1"/>
</dbReference>
<proteinExistence type="predicted"/>
<gene>
    <name evidence="6" type="ORF">ORQ98_23485</name>
</gene>
<dbReference type="SUPFAM" id="SSF53187">
    <property type="entry name" value="Zn-dependent exopeptidases"/>
    <property type="match status" value="1"/>
</dbReference>
<dbReference type="Pfam" id="PF24827">
    <property type="entry name" value="AstE_AspA_cat"/>
    <property type="match status" value="1"/>
</dbReference>
<dbReference type="InterPro" id="IPR043795">
    <property type="entry name" value="N-alpha-Ac-DABA-like"/>
</dbReference>
<comment type="caution">
    <text evidence="6">The sequence shown here is derived from an EMBL/GenBank/DDBJ whole genome shotgun (WGS) entry which is preliminary data.</text>
</comment>
<evidence type="ECO:0000256" key="1">
    <source>
        <dbReference type="ARBA" id="ARBA00001947"/>
    </source>
</evidence>